<dbReference type="PANTHER" id="PTHR40388:SF1">
    <property type="entry name" value="BRYOPORIN"/>
    <property type="match status" value="1"/>
</dbReference>
<evidence type="ECO:0000313" key="6">
    <source>
        <dbReference type="EMBL" id="AXS67884.1"/>
    </source>
</evidence>
<reference evidence="6" key="1">
    <citation type="journal article" date="2018" name="Mol. Biol. Evol.">
        <title>Piercing Fishes: Porin Expansion and Adaptation to Hematophagy in the Vampire Snail Cumia reticulata.</title>
        <authorList>
            <person name="Gerdol M."/>
            <person name="Cervelli M."/>
            <person name="Oliverio M."/>
            <person name="Modica M.V."/>
        </authorList>
    </citation>
    <scope>NUCLEOTIDE SEQUENCE</scope>
</reference>
<evidence type="ECO:0000256" key="3">
    <source>
        <dbReference type="ARBA" id="ARBA00022537"/>
    </source>
</evidence>
<name>A0A499RI34_9CAEN</name>
<evidence type="ECO:0000256" key="4">
    <source>
        <dbReference type="ARBA" id="ARBA00023298"/>
    </source>
</evidence>
<dbReference type="GO" id="GO:0042151">
    <property type="term" value="C:nematocyst"/>
    <property type="evidence" value="ECO:0007669"/>
    <property type="project" value="UniProtKB-SubCell"/>
</dbReference>
<evidence type="ECO:0000256" key="5">
    <source>
        <dbReference type="ARBA" id="ARBA00023331"/>
    </source>
</evidence>
<dbReference type="InterPro" id="IPR050677">
    <property type="entry name" value="Actinoporin_PFT"/>
</dbReference>
<keyword evidence="4" id="KW-0472">Membrane</keyword>
<evidence type="ECO:0000256" key="2">
    <source>
        <dbReference type="ARBA" id="ARBA00004532"/>
    </source>
</evidence>
<dbReference type="EMBL" id="MH194215">
    <property type="protein sequence ID" value="AXS67884.1"/>
    <property type="molecule type" value="mRNA"/>
</dbReference>
<dbReference type="GO" id="GO:0044218">
    <property type="term" value="C:other organism cell membrane"/>
    <property type="evidence" value="ECO:0007669"/>
    <property type="project" value="UniProtKB-KW"/>
</dbReference>
<sequence>MALFPRLRTLMVISVYIISFPAPRSMRQWVKWSDDPWYRVKVEITVENLTSFPLLRPVLRLVKGVNSSSPADIDPNSEKTFNVRLVKTSLYGTYGTVSWEVSGENRRFVVMWSAPYSFDLYSNWMGLGLTTQGQTDVAAGDTWFDQMYYKKSSELLKHIIKKFKTDENPVNLRVDDFNISGTMTSGHHAKIKIQFQVTK</sequence>
<keyword evidence="4" id="KW-1053">Target membrane</keyword>
<dbReference type="AlphaFoldDB" id="A0A499RI34"/>
<accession>A0A499RI34</accession>
<keyword evidence="3" id="KW-1052">Target cell membrane</keyword>
<keyword evidence="5" id="KW-0166">Nematocyst</keyword>
<dbReference type="SUPFAM" id="SSF63724">
    <property type="entry name" value="Cytolysin/lectin"/>
    <property type="match status" value="1"/>
</dbReference>
<comment type="subcellular location">
    <subcellularLocation>
        <location evidence="2">Nematocyst</location>
    </subcellularLocation>
    <subcellularLocation>
        <location evidence="1">Target cell membrane</location>
    </subcellularLocation>
</comment>
<protein>
    <submittedName>
        <fullName evidence="6">Coluporin-12</fullName>
    </submittedName>
</protein>
<evidence type="ECO:0000256" key="1">
    <source>
        <dbReference type="ARBA" id="ARBA00004175"/>
    </source>
</evidence>
<dbReference type="InterPro" id="IPR015926">
    <property type="entry name" value="Cytolysin/lectin"/>
</dbReference>
<dbReference type="PANTHER" id="PTHR40388">
    <property type="entry name" value="BRYOPORIN"/>
    <property type="match status" value="1"/>
</dbReference>
<organism evidence="6">
    <name type="scientific">Colubraria reticulata</name>
    <dbReference type="NCBI Taxonomy" id="604273"/>
    <lineage>
        <taxon>Eukaryota</taxon>
        <taxon>Metazoa</taxon>
        <taxon>Spiralia</taxon>
        <taxon>Lophotrochozoa</taxon>
        <taxon>Mollusca</taxon>
        <taxon>Gastropoda</taxon>
        <taxon>Caenogastropoda</taxon>
        <taxon>Neogastropoda</taxon>
        <taxon>Buccinoidea</taxon>
        <taxon>Buccinidae</taxon>
        <taxon>Colubraria</taxon>
    </lineage>
</organism>
<proteinExistence type="evidence at transcript level"/>
<dbReference type="Gene3D" id="2.60.270.20">
    <property type="entry name" value="Cytolysin/lectin"/>
    <property type="match status" value="1"/>
</dbReference>